<keyword evidence="2" id="KW-1185">Reference proteome</keyword>
<name>A0ACB9LJS8_9MYRT</name>
<evidence type="ECO:0000313" key="1">
    <source>
        <dbReference type="EMBL" id="KAI4311595.1"/>
    </source>
</evidence>
<protein>
    <submittedName>
        <fullName evidence="1">Uncharacterized protein</fullName>
    </submittedName>
</protein>
<accession>A0ACB9LJS8</accession>
<organism evidence="1 2">
    <name type="scientific">Melastoma candidum</name>
    <dbReference type="NCBI Taxonomy" id="119954"/>
    <lineage>
        <taxon>Eukaryota</taxon>
        <taxon>Viridiplantae</taxon>
        <taxon>Streptophyta</taxon>
        <taxon>Embryophyta</taxon>
        <taxon>Tracheophyta</taxon>
        <taxon>Spermatophyta</taxon>
        <taxon>Magnoliopsida</taxon>
        <taxon>eudicotyledons</taxon>
        <taxon>Gunneridae</taxon>
        <taxon>Pentapetalae</taxon>
        <taxon>rosids</taxon>
        <taxon>malvids</taxon>
        <taxon>Myrtales</taxon>
        <taxon>Melastomataceae</taxon>
        <taxon>Melastomatoideae</taxon>
        <taxon>Melastomateae</taxon>
        <taxon>Melastoma</taxon>
    </lineage>
</organism>
<gene>
    <name evidence="1" type="ORF">MLD38_036479</name>
</gene>
<comment type="caution">
    <text evidence="1">The sequence shown here is derived from an EMBL/GenBank/DDBJ whole genome shotgun (WGS) entry which is preliminary data.</text>
</comment>
<dbReference type="EMBL" id="CM042890">
    <property type="protein sequence ID" value="KAI4311595.1"/>
    <property type="molecule type" value="Genomic_DNA"/>
</dbReference>
<evidence type="ECO:0000313" key="2">
    <source>
        <dbReference type="Proteomes" id="UP001057402"/>
    </source>
</evidence>
<sequence>MYVKLLVFDLQSLVQTATSPQICVPCILWLNHLSSLDFSCNGSRELQDVQLSTDIAEHHALEVRIGDVARVCTDIAVHHSAIPAAASRGGGREISSRKGLELFRRDGWDGIFFLLGTAGCLAGGCLAAGVAGDRGELPQWWSGVKLGPFEVGGNGGGSSEGPRRLLPLIEDKCRD</sequence>
<proteinExistence type="predicted"/>
<dbReference type="Proteomes" id="UP001057402">
    <property type="component" value="Chromosome 11"/>
</dbReference>
<reference evidence="2" key="1">
    <citation type="journal article" date="2023" name="Front. Plant Sci.">
        <title>Chromosomal-level genome assembly of Melastoma candidum provides insights into trichome evolution.</title>
        <authorList>
            <person name="Zhong Y."/>
            <person name="Wu W."/>
            <person name="Sun C."/>
            <person name="Zou P."/>
            <person name="Liu Y."/>
            <person name="Dai S."/>
            <person name="Zhou R."/>
        </authorList>
    </citation>
    <scope>NUCLEOTIDE SEQUENCE [LARGE SCALE GENOMIC DNA]</scope>
</reference>